<comment type="subcellular location">
    <subcellularLocation>
        <location evidence="1 9">Golgi apparatus membrane</location>
        <topology evidence="1 9">Single-pass type II membrane protein</topology>
    </subcellularLocation>
</comment>
<dbReference type="GeneID" id="102808772"/>
<evidence type="ECO:0000256" key="6">
    <source>
        <dbReference type="ARBA" id="ARBA00023034"/>
    </source>
</evidence>
<comment type="similarity">
    <text evidence="2 9">Belongs to the sulfotransferase 2 family.</text>
</comment>
<keyword evidence="5" id="KW-1133">Transmembrane helix</keyword>
<dbReference type="InterPro" id="IPR018011">
    <property type="entry name" value="Carb_sulfotrans_8-10"/>
</dbReference>
<dbReference type="Proteomes" id="UP000694865">
    <property type="component" value="Unplaced"/>
</dbReference>
<reference evidence="11" key="1">
    <citation type="submission" date="2025-08" db="UniProtKB">
        <authorList>
            <consortium name="RefSeq"/>
        </authorList>
    </citation>
    <scope>IDENTIFICATION</scope>
    <source>
        <tissue evidence="11">Testes</tissue>
    </source>
</reference>
<evidence type="ECO:0000256" key="2">
    <source>
        <dbReference type="ARBA" id="ARBA00006339"/>
    </source>
</evidence>
<dbReference type="PANTHER" id="PTHR12137">
    <property type="entry name" value="CARBOHYDRATE SULFOTRANSFERASE"/>
    <property type="match status" value="1"/>
</dbReference>
<protein>
    <recommendedName>
        <fullName evidence="9">Carbohydrate sulfotransferase</fullName>
        <ecNumber evidence="9">2.8.2.-</ecNumber>
    </recommendedName>
</protein>
<dbReference type="EC" id="2.8.2.-" evidence="9"/>
<keyword evidence="9" id="KW-0119">Carbohydrate metabolism</keyword>
<evidence type="ECO:0000256" key="3">
    <source>
        <dbReference type="ARBA" id="ARBA00022679"/>
    </source>
</evidence>
<evidence type="ECO:0000256" key="1">
    <source>
        <dbReference type="ARBA" id="ARBA00004323"/>
    </source>
</evidence>
<keyword evidence="10" id="KW-1185">Reference proteome</keyword>
<name>A0ABM0MNN1_SACKO</name>
<evidence type="ECO:0000256" key="9">
    <source>
        <dbReference type="RuleBase" id="RU364020"/>
    </source>
</evidence>
<keyword evidence="6 9" id="KW-0333">Golgi apparatus</keyword>
<evidence type="ECO:0000256" key="4">
    <source>
        <dbReference type="ARBA" id="ARBA00022692"/>
    </source>
</evidence>
<keyword evidence="3 9" id="KW-0808">Transferase</keyword>
<keyword evidence="8 9" id="KW-0325">Glycoprotein</keyword>
<sequence length="270" mass="31543">NFTDLVYDPHEANKERLKTLAQTCKQTGITYDLNKIYKKATFHLLYEDTHKFVFCLLPKVGTTTWKTVLETGLGKTLLRLSYIPQPVGLIKLHKYVKLVIARDPLERLLSSYYSKIHFSAHPDIRHIFEHKYGEKIMAFREGFIWETGMTDLNVTFEEFAKFVIACGAGARINSLNHHWIPQYILSYVCLHQYDFIGHFDKLAYDAPYAIQLMGLTDVAQFPPIHHSQGNTHFSEYSRLPLPLVKQLVEYYRLDYQFFSFDTPKLDHEAE</sequence>
<dbReference type="RefSeq" id="XP_006821622.1">
    <property type="nucleotide sequence ID" value="XM_006821559.1"/>
</dbReference>
<evidence type="ECO:0000256" key="7">
    <source>
        <dbReference type="ARBA" id="ARBA00023136"/>
    </source>
</evidence>
<keyword evidence="4" id="KW-0812">Transmembrane</keyword>
<dbReference type="Pfam" id="PF03567">
    <property type="entry name" value="Sulfotransfer_2"/>
    <property type="match status" value="1"/>
</dbReference>
<evidence type="ECO:0000313" key="10">
    <source>
        <dbReference type="Proteomes" id="UP000694865"/>
    </source>
</evidence>
<organism evidence="10 11">
    <name type="scientific">Saccoglossus kowalevskii</name>
    <name type="common">Acorn worm</name>
    <dbReference type="NCBI Taxonomy" id="10224"/>
    <lineage>
        <taxon>Eukaryota</taxon>
        <taxon>Metazoa</taxon>
        <taxon>Hemichordata</taxon>
        <taxon>Enteropneusta</taxon>
        <taxon>Harrimaniidae</taxon>
        <taxon>Saccoglossus</taxon>
    </lineage>
</organism>
<proteinExistence type="inferred from homology"/>
<evidence type="ECO:0000313" key="11">
    <source>
        <dbReference type="RefSeq" id="XP_006821622.1"/>
    </source>
</evidence>
<evidence type="ECO:0000256" key="8">
    <source>
        <dbReference type="ARBA" id="ARBA00023180"/>
    </source>
</evidence>
<keyword evidence="7" id="KW-0472">Membrane</keyword>
<dbReference type="PANTHER" id="PTHR12137:SF54">
    <property type="entry name" value="CARBOHYDRATE SULFOTRANSFERASE"/>
    <property type="match status" value="1"/>
</dbReference>
<accession>A0ABM0MNN1</accession>
<dbReference type="InterPro" id="IPR005331">
    <property type="entry name" value="Sulfotransferase"/>
</dbReference>
<keyword evidence="9" id="KW-0735">Signal-anchor</keyword>
<gene>
    <name evidence="11" type="primary">LOC102808772</name>
</gene>
<evidence type="ECO:0000256" key="5">
    <source>
        <dbReference type="ARBA" id="ARBA00022989"/>
    </source>
</evidence>
<feature type="non-terminal residue" evidence="11">
    <location>
        <position position="1"/>
    </location>
</feature>